<feature type="compositionally biased region" description="Basic and acidic residues" evidence="2">
    <location>
        <begin position="13"/>
        <end position="37"/>
    </location>
</feature>
<dbReference type="PANTHER" id="PTHR18034">
    <property type="entry name" value="CELL CYCLE CONTROL PROTEIN CWF22-RELATED"/>
    <property type="match status" value="1"/>
</dbReference>
<dbReference type="SMART" id="SM00543">
    <property type="entry name" value="MIF4G"/>
    <property type="match status" value="1"/>
</dbReference>
<dbReference type="InterPro" id="IPR003890">
    <property type="entry name" value="MIF4G-like_typ-3"/>
</dbReference>
<accession>A0A2G5V2H6</accession>
<sequence length="416" mass="48014">MSRSPSPDSPPAVRDDEGKNAREQSDSPKSNTDDPKSPSESPKSNRSHESSRKASQESEKRRDSHEDEKMPLTPPSNRSRESSPQHRRHRESRSSSPSRSRSRSHRSHSRSHNRRSRSRSRDRRSHSRSRNRRSRSRSRDRRSPARRRSPVRTKSPAQAPKPTEEPEKKKNDPKDLLRTRTGGAYIPPAKLRLMQQQITDKSSEQYQRMNWERMKKKIHGLVNRVNAKNLVQIVRELLQENVIRSKGLLCRDIIAAQAFSPGFSNVYAALVAVINSKFPHIGELLLRRLIVQFKRSFRRNDRGVTVNVIKFIAHLINQQVAHEVLALEIMILMLEEPTDDSVEVAIAFLKECGAKLMEIAPAALNSVYDRLRAILMETERSENALDRRIQYMIETAMQIRKDKFAVSKRQINNLLK</sequence>
<dbReference type="Pfam" id="PF02854">
    <property type="entry name" value="MIF4G"/>
    <property type="match status" value="1"/>
</dbReference>
<reference evidence="5" key="1">
    <citation type="submission" date="2017-10" db="EMBL/GenBank/DDBJ databases">
        <title>Rapid genome shrinkage in a self-fertile nematode reveals novel sperm competition proteins.</title>
        <authorList>
            <person name="Yin D."/>
            <person name="Schwarz E.M."/>
            <person name="Thomas C.G."/>
            <person name="Felde R.L."/>
            <person name="Korf I.F."/>
            <person name="Cutter A.D."/>
            <person name="Schartner C.M."/>
            <person name="Ralston E.J."/>
            <person name="Meyer B.J."/>
            <person name="Haag E.S."/>
        </authorList>
    </citation>
    <scope>NUCLEOTIDE SEQUENCE [LARGE SCALE GENOMIC DNA]</scope>
    <source>
        <strain evidence="5">JU1422</strain>
    </source>
</reference>
<protein>
    <recommendedName>
        <fullName evidence="3">MIF4G domain-containing protein</fullName>
    </recommendedName>
</protein>
<dbReference type="InterPro" id="IPR050781">
    <property type="entry name" value="CWC22_splicing_factor"/>
</dbReference>
<dbReference type="SUPFAM" id="SSF48371">
    <property type="entry name" value="ARM repeat"/>
    <property type="match status" value="1"/>
</dbReference>
<evidence type="ECO:0000256" key="2">
    <source>
        <dbReference type="SAM" id="MobiDB-lite"/>
    </source>
</evidence>
<organism evidence="4 5">
    <name type="scientific">Caenorhabditis nigoni</name>
    <dbReference type="NCBI Taxonomy" id="1611254"/>
    <lineage>
        <taxon>Eukaryota</taxon>
        <taxon>Metazoa</taxon>
        <taxon>Ecdysozoa</taxon>
        <taxon>Nematoda</taxon>
        <taxon>Chromadorea</taxon>
        <taxon>Rhabditida</taxon>
        <taxon>Rhabditina</taxon>
        <taxon>Rhabditomorpha</taxon>
        <taxon>Rhabditoidea</taxon>
        <taxon>Rhabditidae</taxon>
        <taxon>Peloderinae</taxon>
        <taxon>Caenorhabditis</taxon>
    </lineage>
</organism>
<dbReference type="PANTHER" id="PTHR18034:SF3">
    <property type="entry name" value="PRE-MRNA-SPLICING FACTOR CWC22 HOMOLOG"/>
    <property type="match status" value="1"/>
</dbReference>
<feature type="compositionally biased region" description="Basic residues" evidence="2">
    <location>
        <begin position="100"/>
        <end position="151"/>
    </location>
</feature>
<evidence type="ECO:0000259" key="3">
    <source>
        <dbReference type="SMART" id="SM00543"/>
    </source>
</evidence>
<dbReference type="EMBL" id="PDUG01000002">
    <property type="protein sequence ID" value="PIC45930.1"/>
    <property type="molecule type" value="Genomic_DNA"/>
</dbReference>
<feature type="domain" description="MIF4G" evidence="3">
    <location>
        <begin position="215"/>
        <end position="403"/>
    </location>
</feature>
<evidence type="ECO:0000256" key="1">
    <source>
        <dbReference type="ARBA" id="ARBA00004324"/>
    </source>
</evidence>
<evidence type="ECO:0000313" key="4">
    <source>
        <dbReference type="EMBL" id="PIC45930.1"/>
    </source>
</evidence>
<proteinExistence type="predicted"/>
<dbReference type="GO" id="GO:0003723">
    <property type="term" value="F:RNA binding"/>
    <property type="evidence" value="ECO:0007669"/>
    <property type="project" value="InterPro"/>
</dbReference>
<feature type="region of interest" description="Disordered" evidence="2">
    <location>
        <begin position="1"/>
        <end position="181"/>
    </location>
</feature>
<dbReference type="GO" id="GO:0016607">
    <property type="term" value="C:nuclear speck"/>
    <property type="evidence" value="ECO:0007669"/>
    <property type="project" value="UniProtKB-SubCell"/>
</dbReference>
<dbReference type="STRING" id="1611254.A0A2G5V2H6"/>
<feature type="compositionally biased region" description="Basic and acidic residues" evidence="2">
    <location>
        <begin position="46"/>
        <end position="70"/>
    </location>
</feature>
<feature type="compositionally biased region" description="Basic and acidic residues" evidence="2">
    <location>
        <begin position="162"/>
        <end position="178"/>
    </location>
</feature>
<dbReference type="Gene3D" id="1.25.40.180">
    <property type="match status" value="1"/>
</dbReference>
<gene>
    <name evidence="4" type="primary">Cnig_chr_II.g5788</name>
    <name evidence="4" type="ORF">B9Z55_005788</name>
</gene>
<dbReference type="GO" id="GO:0000398">
    <property type="term" value="P:mRNA splicing, via spliceosome"/>
    <property type="evidence" value="ECO:0007669"/>
    <property type="project" value="TreeGrafter"/>
</dbReference>
<comment type="caution">
    <text evidence="4">The sequence shown here is derived from an EMBL/GenBank/DDBJ whole genome shotgun (WGS) entry which is preliminary data.</text>
</comment>
<dbReference type="GO" id="GO:0071013">
    <property type="term" value="C:catalytic step 2 spliceosome"/>
    <property type="evidence" value="ECO:0007669"/>
    <property type="project" value="TreeGrafter"/>
</dbReference>
<dbReference type="Proteomes" id="UP000230233">
    <property type="component" value="Chromosome II"/>
</dbReference>
<dbReference type="OrthoDB" id="1924287at2759"/>
<dbReference type="InterPro" id="IPR016024">
    <property type="entry name" value="ARM-type_fold"/>
</dbReference>
<evidence type="ECO:0000313" key="5">
    <source>
        <dbReference type="Proteomes" id="UP000230233"/>
    </source>
</evidence>
<keyword evidence="5" id="KW-1185">Reference proteome</keyword>
<dbReference type="AlphaFoldDB" id="A0A2G5V2H6"/>
<name>A0A2G5V2H6_9PELO</name>
<comment type="subcellular location">
    <subcellularLocation>
        <location evidence="1">Nucleus speckle</location>
    </subcellularLocation>
</comment>